<gene>
    <name evidence="9" type="ORF">ACJMK2_033412</name>
</gene>
<proteinExistence type="predicted"/>
<evidence type="ECO:0000256" key="3">
    <source>
        <dbReference type="ARBA" id="ARBA00012485"/>
    </source>
</evidence>
<protein>
    <recommendedName>
        <fullName evidence="3">HECT-type E3 ubiquitin transferase</fullName>
        <ecNumber evidence="3">2.3.2.26</ecNumber>
    </recommendedName>
</protein>
<feature type="compositionally biased region" description="Basic and acidic residues" evidence="7">
    <location>
        <begin position="124"/>
        <end position="134"/>
    </location>
</feature>
<dbReference type="Gene3D" id="3.30.2410.10">
    <property type="entry name" value="Hect, E3 ligase catalytic domain"/>
    <property type="match status" value="1"/>
</dbReference>
<dbReference type="InterPro" id="IPR000569">
    <property type="entry name" value="HECT_dom"/>
</dbReference>
<dbReference type="PANTHER" id="PTHR11254:SF440">
    <property type="entry name" value="E3 UBIQUITIN-PROTEIN LIGASE NEDD-4"/>
    <property type="match status" value="1"/>
</dbReference>
<dbReference type="SUPFAM" id="SSF56204">
    <property type="entry name" value="Hect, E3 ligase catalytic domain"/>
    <property type="match status" value="1"/>
</dbReference>
<reference evidence="9 10" key="1">
    <citation type="submission" date="2024-11" db="EMBL/GenBank/DDBJ databases">
        <title>Chromosome-level genome assembly of the freshwater bivalve Anodonta woodiana.</title>
        <authorList>
            <person name="Chen X."/>
        </authorList>
    </citation>
    <scope>NUCLEOTIDE SEQUENCE [LARGE SCALE GENOMIC DNA]</scope>
    <source>
        <strain evidence="9">MN2024</strain>
        <tissue evidence="9">Gills</tissue>
    </source>
</reference>
<keyword evidence="4" id="KW-0808">Transferase</keyword>
<feature type="domain" description="HECT" evidence="8">
    <location>
        <begin position="560"/>
        <end position="914"/>
    </location>
</feature>
<evidence type="ECO:0000256" key="1">
    <source>
        <dbReference type="ARBA" id="ARBA00000885"/>
    </source>
</evidence>
<feature type="region of interest" description="Disordered" evidence="7">
    <location>
        <begin position="303"/>
        <end position="332"/>
    </location>
</feature>
<sequence>MMEQHQLIFQLTLQQQSQQQQQEKQHGLYQMQLPLVLPSQKQTVPMVCDNGSSVGSLRNAISPPNLYLYEDPMLTSSDYGTELSMDFHVEPYSLQEELFVPDASDVFSVDEFLFSQANDEEISATDHTEQENRHGNSQNVTNMQSTIENVPQERRIENLHRITEFVLSEESRNSRYSGYSMLLEFIQNIECIINSAVNGESEYPPYITETVDVVQRTLEEWKRENPDKEFNIGRDLFGMNMQDFINKAIPRCVSVLSNPIPTSGISNPSISPVISNPITQQSLSNPTTTPVLSSSIHGLSSEVSVAVNQSSPSTADNSNETQRNSHRVEPYPRTSLTYSRNVRQSRSRQHSRTYMVCYYSKNILPLRVNRSRRTNLILETDIQIFSDDDEDDIREKLLYMLVVKHGYHHINEDDFVFLKYARGKLDLPIYPQGFEWNGDSLRRLIGNGKLHVMVRVNQERHSSFSASCVFSECERNYARTSSTEIMDEEGVDEAIGRIGRNVNIQSQSAGPNTVVSPQESKDKIAGALREHAEKVVKGFKRNIKVKRDDIWNSALEFFKIPDFIREFGKLSVKFQRQDGITEEASDFSGPKREFFRLLIRDICKRSGAFMVTPNGLVPRTNIRQLQEGVLRHIGRMISTIVIQGGEAPAMFSPIITQCILKDPISTKPEVDDVPDLTIRESLHKVQEANDMESLDKALSSCDWRLHVDGLPSFVNIENKENFVLSSSLYFAVLQRQIGIEQLLEGLEYYDFLALLRSKPFICDILEYKKDDISAKDMGSLMKPEYSCMVSKREKEEILFSNLKDFLHLVEDKTLLQWLDDDFIILTSEERDFIATMKPSKLLEFCTGSSKIPALGFEEDPHITFSHNDMKFHPTAHTCGNKLVLYLNDKTVNDKSSFFKIMVETLMNADHFGFS</sequence>
<comment type="caution">
    <text evidence="9">The sequence shown here is derived from an EMBL/GenBank/DDBJ whole genome shotgun (WGS) entry which is preliminary data.</text>
</comment>
<evidence type="ECO:0000256" key="2">
    <source>
        <dbReference type="ARBA" id="ARBA00004906"/>
    </source>
</evidence>
<comment type="catalytic activity">
    <reaction evidence="1">
        <text>S-ubiquitinyl-[E2 ubiquitin-conjugating enzyme]-L-cysteine + [acceptor protein]-L-lysine = [E2 ubiquitin-conjugating enzyme]-L-cysteine + N(6)-ubiquitinyl-[acceptor protein]-L-lysine.</text>
        <dbReference type="EC" id="2.3.2.26"/>
    </reaction>
</comment>
<evidence type="ECO:0000259" key="8">
    <source>
        <dbReference type="PROSITE" id="PS50237"/>
    </source>
</evidence>
<evidence type="ECO:0000256" key="4">
    <source>
        <dbReference type="ARBA" id="ARBA00022679"/>
    </source>
</evidence>
<dbReference type="PROSITE" id="PS50237">
    <property type="entry name" value="HECT"/>
    <property type="match status" value="1"/>
</dbReference>
<feature type="region of interest" description="Disordered" evidence="7">
    <location>
        <begin position="123"/>
        <end position="143"/>
    </location>
</feature>
<accession>A0ABD3WNA1</accession>
<comment type="pathway">
    <text evidence="2">Protein modification; protein ubiquitination.</text>
</comment>
<evidence type="ECO:0000313" key="10">
    <source>
        <dbReference type="Proteomes" id="UP001634394"/>
    </source>
</evidence>
<dbReference type="SMART" id="SM00119">
    <property type="entry name" value="HECTc"/>
    <property type="match status" value="1"/>
</dbReference>
<evidence type="ECO:0000256" key="7">
    <source>
        <dbReference type="SAM" id="MobiDB-lite"/>
    </source>
</evidence>
<dbReference type="InterPro" id="IPR050409">
    <property type="entry name" value="E3_ubiq-protein_ligase"/>
</dbReference>
<keyword evidence="5 6" id="KW-0833">Ubl conjugation pathway</keyword>
<organism evidence="9 10">
    <name type="scientific">Sinanodonta woodiana</name>
    <name type="common">Chinese pond mussel</name>
    <name type="synonym">Anodonta woodiana</name>
    <dbReference type="NCBI Taxonomy" id="1069815"/>
    <lineage>
        <taxon>Eukaryota</taxon>
        <taxon>Metazoa</taxon>
        <taxon>Spiralia</taxon>
        <taxon>Lophotrochozoa</taxon>
        <taxon>Mollusca</taxon>
        <taxon>Bivalvia</taxon>
        <taxon>Autobranchia</taxon>
        <taxon>Heteroconchia</taxon>
        <taxon>Palaeoheterodonta</taxon>
        <taxon>Unionida</taxon>
        <taxon>Unionoidea</taxon>
        <taxon>Unionidae</taxon>
        <taxon>Unioninae</taxon>
        <taxon>Sinanodonta</taxon>
    </lineage>
</organism>
<dbReference type="AlphaFoldDB" id="A0ABD3WNA1"/>
<dbReference type="InterPro" id="IPR035983">
    <property type="entry name" value="Hect_E3_ubiquitin_ligase"/>
</dbReference>
<dbReference type="PANTHER" id="PTHR11254">
    <property type="entry name" value="HECT DOMAIN UBIQUITIN-PROTEIN LIGASE"/>
    <property type="match status" value="1"/>
</dbReference>
<evidence type="ECO:0000256" key="6">
    <source>
        <dbReference type="PROSITE-ProRule" id="PRU00104"/>
    </source>
</evidence>
<evidence type="ECO:0000313" key="9">
    <source>
        <dbReference type="EMBL" id="KAL3875466.1"/>
    </source>
</evidence>
<dbReference type="Pfam" id="PF00632">
    <property type="entry name" value="HECT"/>
    <property type="match status" value="1"/>
</dbReference>
<keyword evidence="10" id="KW-1185">Reference proteome</keyword>
<feature type="active site" description="Glycyl thioester intermediate" evidence="6">
    <location>
        <position position="878"/>
    </location>
</feature>
<dbReference type="GO" id="GO:0061630">
    <property type="term" value="F:ubiquitin protein ligase activity"/>
    <property type="evidence" value="ECO:0007669"/>
    <property type="project" value="UniProtKB-EC"/>
</dbReference>
<dbReference type="Gene3D" id="3.90.1750.10">
    <property type="entry name" value="Hect, E3 ligase catalytic domains"/>
    <property type="match status" value="1"/>
</dbReference>
<name>A0ABD3WNA1_SINWO</name>
<evidence type="ECO:0000256" key="5">
    <source>
        <dbReference type="ARBA" id="ARBA00022786"/>
    </source>
</evidence>
<feature type="compositionally biased region" description="Polar residues" evidence="7">
    <location>
        <begin position="303"/>
        <end position="322"/>
    </location>
</feature>
<dbReference type="EMBL" id="JBJQND010000005">
    <property type="protein sequence ID" value="KAL3875466.1"/>
    <property type="molecule type" value="Genomic_DNA"/>
</dbReference>
<dbReference type="EC" id="2.3.2.26" evidence="3"/>
<dbReference type="Proteomes" id="UP001634394">
    <property type="component" value="Unassembled WGS sequence"/>
</dbReference>